<evidence type="ECO:0008006" key="4">
    <source>
        <dbReference type="Google" id="ProtNLM"/>
    </source>
</evidence>
<reference evidence="2 3" key="1">
    <citation type="journal article" date="2012" name="Nat. Biotechnol.">
        <title>Draft genome sequence of pigeonpea (Cajanus cajan), an orphan legume crop of resource-poor farmers.</title>
        <authorList>
            <person name="Varshney R.K."/>
            <person name="Chen W."/>
            <person name="Li Y."/>
            <person name="Bharti A.K."/>
            <person name="Saxena R.K."/>
            <person name="Schlueter J.A."/>
            <person name="Donoghue M.T."/>
            <person name="Azam S."/>
            <person name="Fan G."/>
            <person name="Whaley A.M."/>
            <person name="Farmer A.D."/>
            <person name="Sheridan J."/>
            <person name="Iwata A."/>
            <person name="Tuteja R."/>
            <person name="Penmetsa R.V."/>
            <person name="Wu W."/>
            <person name="Upadhyaya H.D."/>
            <person name="Yang S.P."/>
            <person name="Shah T."/>
            <person name="Saxena K.B."/>
            <person name="Michael T."/>
            <person name="McCombie W.R."/>
            <person name="Yang B."/>
            <person name="Zhang G."/>
            <person name="Yang H."/>
            <person name="Wang J."/>
            <person name="Spillane C."/>
            <person name="Cook D.R."/>
            <person name="May G.D."/>
            <person name="Xu X."/>
            <person name="Jackson S.A."/>
        </authorList>
    </citation>
    <scope>NUCLEOTIDE SEQUENCE [LARGE SCALE GENOMIC DNA]</scope>
    <source>
        <strain evidence="3">cv. Asha</strain>
    </source>
</reference>
<protein>
    <recommendedName>
        <fullName evidence="4">Retrotransposon gag domain-containing protein</fullName>
    </recommendedName>
</protein>
<feature type="region of interest" description="Disordered" evidence="1">
    <location>
        <begin position="1"/>
        <end position="31"/>
    </location>
</feature>
<gene>
    <name evidence="2" type="ORF">KK1_002597</name>
</gene>
<feature type="compositionally biased region" description="Polar residues" evidence="1">
    <location>
        <begin position="1"/>
        <end position="17"/>
    </location>
</feature>
<dbReference type="Gramene" id="C.cajan_02534.t">
    <property type="protein sequence ID" value="C.cajan_02534.t.cds1"/>
    <property type="gene ID" value="C.cajan_02534"/>
</dbReference>
<accession>A0A151SNN2</accession>
<evidence type="ECO:0000256" key="1">
    <source>
        <dbReference type="SAM" id="MobiDB-lite"/>
    </source>
</evidence>
<dbReference type="EMBL" id="CM003613">
    <property type="protein sequence ID" value="KYP56359.1"/>
    <property type="molecule type" value="Genomic_DNA"/>
</dbReference>
<dbReference type="AlphaFoldDB" id="A0A151SNN2"/>
<evidence type="ECO:0000313" key="3">
    <source>
        <dbReference type="Proteomes" id="UP000075243"/>
    </source>
</evidence>
<keyword evidence="3" id="KW-1185">Reference proteome</keyword>
<sequence length="94" mass="11254">MGSRSTHSQYSSPNESLNIGDHYQPTPRRTVKPREYKVDLPQFHGKNDVEAYLDWEIKVRELFAFHRVSEERKVPFVTLSFQGYAMYWWTSLER</sequence>
<evidence type="ECO:0000313" key="2">
    <source>
        <dbReference type="EMBL" id="KYP56359.1"/>
    </source>
</evidence>
<proteinExistence type="predicted"/>
<organism evidence="2 3">
    <name type="scientific">Cajanus cajan</name>
    <name type="common">Pigeon pea</name>
    <name type="synonym">Cajanus indicus</name>
    <dbReference type="NCBI Taxonomy" id="3821"/>
    <lineage>
        <taxon>Eukaryota</taxon>
        <taxon>Viridiplantae</taxon>
        <taxon>Streptophyta</taxon>
        <taxon>Embryophyta</taxon>
        <taxon>Tracheophyta</taxon>
        <taxon>Spermatophyta</taxon>
        <taxon>Magnoliopsida</taxon>
        <taxon>eudicotyledons</taxon>
        <taxon>Gunneridae</taxon>
        <taxon>Pentapetalae</taxon>
        <taxon>rosids</taxon>
        <taxon>fabids</taxon>
        <taxon>Fabales</taxon>
        <taxon>Fabaceae</taxon>
        <taxon>Papilionoideae</taxon>
        <taxon>50 kb inversion clade</taxon>
        <taxon>NPAAA clade</taxon>
        <taxon>indigoferoid/millettioid clade</taxon>
        <taxon>Phaseoleae</taxon>
        <taxon>Cajanus</taxon>
    </lineage>
</organism>
<dbReference type="Proteomes" id="UP000075243">
    <property type="component" value="Chromosome 11"/>
</dbReference>
<name>A0A151SNN2_CAJCA</name>